<evidence type="ECO:0000256" key="4">
    <source>
        <dbReference type="ARBA" id="ARBA00022490"/>
    </source>
</evidence>
<dbReference type="AlphaFoldDB" id="A0A3N4I8D6"/>
<dbReference type="Gene3D" id="2.130.10.10">
    <property type="entry name" value="YVTN repeat-like/Quinoprotein amine dehydrogenase"/>
    <property type="match status" value="1"/>
</dbReference>
<dbReference type="GO" id="GO:0016558">
    <property type="term" value="P:protein import into peroxisome matrix"/>
    <property type="evidence" value="ECO:0007669"/>
    <property type="project" value="InterPro"/>
</dbReference>
<comment type="similarity">
    <text evidence="9">Belongs to the WD repeat peroxin-7 family.</text>
</comment>
<keyword evidence="3" id="KW-0813">Transport</keyword>
<dbReference type="PANTHER" id="PTHR46027:SF1">
    <property type="entry name" value="PEROXISOMAL TARGETING SIGNAL 2 RECEPTOR"/>
    <property type="match status" value="1"/>
</dbReference>
<evidence type="ECO:0000256" key="7">
    <source>
        <dbReference type="ARBA" id="ARBA00022927"/>
    </source>
</evidence>
<dbReference type="PROSITE" id="PS50082">
    <property type="entry name" value="WD_REPEATS_2"/>
    <property type="match status" value="2"/>
</dbReference>
<dbReference type="SUPFAM" id="SSF50978">
    <property type="entry name" value="WD40 repeat-like"/>
    <property type="match status" value="1"/>
</dbReference>
<dbReference type="PRINTS" id="PR00320">
    <property type="entry name" value="GPROTEINBRPT"/>
</dbReference>
<gene>
    <name evidence="12" type="ORF">BJ508DRAFT_415388</name>
</gene>
<keyword evidence="8" id="KW-0576">Peroxisome</keyword>
<organism evidence="12 13">
    <name type="scientific">Ascobolus immersus RN42</name>
    <dbReference type="NCBI Taxonomy" id="1160509"/>
    <lineage>
        <taxon>Eukaryota</taxon>
        <taxon>Fungi</taxon>
        <taxon>Dikarya</taxon>
        <taxon>Ascomycota</taxon>
        <taxon>Pezizomycotina</taxon>
        <taxon>Pezizomycetes</taxon>
        <taxon>Pezizales</taxon>
        <taxon>Ascobolaceae</taxon>
        <taxon>Ascobolus</taxon>
    </lineage>
</organism>
<evidence type="ECO:0000256" key="6">
    <source>
        <dbReference type="ARBA" id="ARBA00022737"/>
    </source>
</evidence>
<feature type="repeat" description="WD" evidence="11">
    <location>
        <begin position="99"/>
        <end position="141"/>
    </location>
</feature>
<comment type="subcellular location">
    <subcellularLocation>
        <location evidence="2">Cytoplasm</location>
        <location evidence="2">Cytosol</location>
    </subcellularLocation>
    <subcellularLocation>
        <location evidence="1">Peroxisome matrix</location>
    </subcellularLocation>
</comment>
<keyword evidence="7" id="KW-0653">Protein transport</keyword>
<dbReference type="GO" id="GO:0005829">
    <property type="term" value="C:cytosol"/>
    <property type="evidence" value="ECO:0007669"/>
    <property type="project" value="UniProtKB-SubCell"/>
</dbReference>
<keyword evidence="5 11" id="KW-0853">WD repeat</keyword>
<dbReference type="SMART" id="SM00320">
    <property type="entry name" value="WD40"/>
    <property type="match status" value="6"/>
</dbReference>
<feature type="repeat" description="WD" evidence="11">
    <location>
        <begin position="246"/>
        <end position="279"/>
    </location>
</feature>
<dbReference type="InterPro" id="IPR044536">
    <property type="entry name" value="PEX7"/>
</dbReference>
<dbReference type="InterPro" id="IPR001680">
    <property type="entry name" value="WD40_rpt"/>
</dbReference>
<protein>
    <recommendedName>
        <fullName evidence="10">Peroxin-7</fullName>
    </recommendedName>
</protein>
<dbReference type="PANTHER" id="PTHR46027">
    <property type="entry name" value="PEROXISOMAL TARGETING SIGNAL 2 RECEPTOR"/>
    <property type="match status" value="1"/>
</dbReference>
<reference evidence="12 13" key="1">
    <citation type="journal article" date="2018" name="Nat. Ecol. Evol.">
        <title>Pezizomycetes genomes reveal the molecular basis of ectomycorrhizal truffle lifestyle.</title>
        <authorList>
            <person name="Murat C."/>
            <person name="Payen T."/>
            <person name="Noel B."/>
            <person name="Kuo A."/>
            <person name="Morin E."/>
            <person name="Chen J."/>
            <person name="Kohler A."/>
            <person name="Krizsan K."/>
            <person name="Balestrini R."/>
            <person name="Da Silva C."/>
            <person name="Montanini B."/>
            <person name="Hainaut M."/>
            <person name="Levati E."/>
            <person name="Barry K.W."/>
            <person name="Belfiori B."/>
            <person name="Cichocki N."/>
            <person name="Clum A."/>
            <person name="Dockter R.B."/>
            <person name="Fauchery L."/>
            <person name="Guy J."/>
            <person name="Iotti M."/>
            <person name="Le Tacon F."/>
            <person name="Lindquist E.A."/>
            <person name="Lipzen A."/>
            <person name="Malagnac F."/>
            <person name="Mello A."/>
            <person name="Molinier V."/>
            <person name="Miyauchi S."/>
            <person name="Poulain J."/>
            <person name="Riccioni C."/>
            <person name="Rubini A."/>
            <person name="Sitrit Y."/>
            <person name="Splivallo R."/>
            <person name="Traeger S."/>
            <person name="Wang M."/>
            <person name="Zifcakova L."/>
            <person name="Wipf D."/>
            <person name="Zambonelli A."/>
            <person name="Paolocci F."/>
            <person name="Nowrousian M."/>
            <person name="Ottonello S."/>
            <person name="Baldrian P."/>
            <person name="Spatafora J.W."/>
            <person name="Henrissat B."/>
            <person name="Nagy L.G."/>
            <person name="Aury J.M."/>
            <person name="Wincker P."/>
            <person name="Grigoriev I.V."/>
            <person name="Bonfante P."/>
            <person name="Martin F.M."/>
        </authorList>
    </citation>
    <scope>NUCLEOTIDE SEQUENCE [LARGE SCALE GENOMIC DNA]</scope>
    <source>
        <strain evidence="12 13">RN42</strain>
    </source>
</reference>
<dbReference type="GO" id="GO:0005782">
    <property type="term" value="C:peroxisomal matrix"/>
    <property type="evidence" value="ECO:0007669"/>
    <property type="project" value="UniProtKB-SubCell"/>
</dbReference>
<proteinExistence type="inferred from homology"/>
<evidence type="ECO:0000256" key="10">
    <source>
        <dbReference type="ARBA" id="ARBA00032565"/>
    </source>
</evidence>
<dbReference type="OrthoDB" id="273771at2759"/>
<dbReference type="InterPro" id="IPR036322">
    <property type="entry name" value="WD40_repeat_dom_sf"/>
</dbReference>
<keyword evidence="6" id="KW-0677">Repeat</keyword>
<dbReference type="InterPro" id="IPR015943">
    <property type="entry name" value="WD40/YVTN_repeat-like_dom_sf"/>
</dbReference>
<dbReference type="GO" id="GO:0005053">
    <property type="term" value="F:peroxisome matrix targeting signal-2 binding"/>
    <property type="evidence" value="ECO:0007669"/>
    <property type="project" value="InterPro"/>
</dbReference>
<evidence type="ECO:0000256" key="3">
    <source>
        <dbReference type="ARBA" id="ARBA00022448"/>
    </source>
</evidence>
<evidence type="ECO:0000256" key="11">
    <source>
        <dbReference type="PROSITE-ProRule" id="PRU00221"/>
    </source>
</evidence>
<keyword evidence="4" id="KW-0963">Cytoplasm</keyword>
<evidence type="ECO:0000256" key="2">
    <source>
        <dbReference type="ARBA" id="ARBA00004514"/>
    </source>
</evidence>
<accession>A0A3N4I8D6</accession>
<evidence type="ECO:0000256" key="8">
    <source>
        <dbReference type="ARBA" id="ARBA00023140"/>
    </source>
</evidence>
<dbReference type="PROSITE" id="PS50294">
    <property type="entry name" value="WD_REPEATS_REGION"/>
    <property type="match status" value="1"/>
</dbReference>
<sequence length="360" mass="39399">MLHYRTEGYNGYAIKYSPFFDNRLACAASANFGLVGNGRLYILGLTAQGIVGEKWFDTQDGLFDTAWSEIHENQIGVASGDGSIKLFDIALNEFPIMQWQEHQKEVFSLFWNPIQKDQFASSSWDGTVKLWTPGSPRSLSTYRTNSCTYSTSFSPHNPHMLSCVSSDSTLRIFDTRSPSAPAGPAGMMQQTGTMPSVSIPVSPMAPAELLTHDWNKYRPETIAVGGVDRVVRVFDIRAPGQPISELRGHNYAVKKLVWSPHWAGVLSSGGYDMSVRIWDDGVLVDAFGPGHGAGPGGPGTLGPPKVGKMLGVFDRHSEFVAGLDWCLFGGEGWIASAGWDESVWVWDAKAVMRGVRVGMR</sequence>
<evidence type="ECO:0000256" key="9">
    <source>
        <dbReference type="ARBA" id="ARBA00024017"/>
    </source>
</evidence>
<evidence type="ECO:0000256" key="5">
    <source>
        <dbReference type="ARBA" id="ARBA00022574"/>
    </source>
</evidence>
<evidence type="ECO:0000313" key="12">
    <source>
        <dbReference type="EMBL" id="RPA80390.1"/>
    </source>
</evidence>
<evidence type="ECO:0000313" key="13">
    <source>
        <dbReference type="Proteomes" id="UP000275078"/>
    </source>
</evidence>
<dbReference type="EMBL" id="ML119688">
    <property type="protein sequence ID" value="RPA80390.1"/>
    <property type="molecule type" value="Genomic_DNA"/>
</dbReference>
<name>A0A3N4I8D6_ASCIM</name>
<keyword evidence="13" id="KW-1185">Reference proteome</keyword>
<dbReference type="Pfam" id="PF00400">
    <property type="entry name" value="WD40"/>
    <property type="match status" value="4"/>
</dbReference>
<dbReference type="Proteomes" id="UP000275078">
    <property type="component" value="Unassembled WGS sequence"/>
</dbReference>
<dbReference type="STRING" id="1160509.A0A3N4I8D6"/>
<dbReference type="InterPro" id="IPR020472">
    <property type="entry name" value="WD40_PAC1"/>
</dbReference>
<evidence type="ECO:0000256" key="1">
    <source>
        <dbReference type="ARBA" id="ARBA00004253"/>
    </source>
</evidence>